<reference evidence="1 2" key="1">
    <citation type="submission" date="2022-03" db="EMBL/GenBank/DDBJ databases">
        <title>Novel taxa within the pig intestine.</title>
        <authorList>
            <person name="Wylensek D."/>
            <person name="Bishof K."/>
            <person name="Afrizal A."/>
            <person name="Clavel T."/>
        </authorList>
    </citation>
    <scope>NUCLEOTIDE SEQUENCE [LARGE SCALE GENOMIC DNA]</scope>
    <source>
        <strain evidence="1 2">CLA-KB-P66</strain>
    </source>
</reference>
<protein>
    <submittedName>
        <fullName evidence="1">Uncharacterized protein</fullName>
    </submittedName>
</protein>
<gene>
    <name evidence="1" type="ORF">MOX91_08185</name>
</gene>
<sequence length="46" mass="5391">MAEIKRIPIKLSILPDVRQMDGQIALAQNKFLSRFVEDLMRKEFNS</sequence>
<organism evidence="1 2">
    <name type="scientific">Intestinicryptomonas porci</name>
    <dbReference type="NCBI Taxonomy" id="2926320"/>
    <lineage>
        <taxon>Bacteria</taxon>
        <taxon>Pseudomonadati</taxon>
        <taxon>Verrucomicrobiota</taxon>
        <taxon>Opitutia</taxon>
        <taxon>Opitutales</taxon>
        <taxon>Intestinicryptomonaceae</taxon>
        <taxon>Intestinicryptomonas</taxon>
    </lineage>
</organism>
<dbReference type="Proteomes" id="UP001275932">
    <property type="component" value="Unassembled WGS sequence"/>
</dbReference>
<evidence type="ECO:0000313" key="1">
    <source>
        <dbReference type="EMBL" id="MDX8416150.1"/>
    </source>
</evidence>
<accession>A0ABU4WHW4</accession>
<dbReference type="EMBL" id="JALBUT010000009">
    <property type="protein sequence ID" value="MDX8416150.1"/>
    <property type="molecule type" value="Genomic_DNA"/>
</dbReference>
<evidence type="ECO:0000313" key="2">
    <source>
        <dbReference type="Proteomes" id="UP001275932"/>
    </source>
</evidence>
<comment type="caution">
    <text evidence="1">The sequence shown here is derived from an EMBL/GenBank/DDBJ whole genome shotgun (WGS) entry which is preliminary data.</text>
</comment>
<dbReference type="RefSeq" id="WP_370397603.1">
    <property type="nucleotide sequence ID" value="NZ_JALBUT010000009.1"/>
</dbReference>
<proteinExistence type="predicted"/>
<name>A0ABU4WHW4_9BACT</name>
<keyword evidence="2" id="KW-1185">Reference proteome</keyword>